<keyword evidence="1" id="KW-1133">Transmembrane helix</keyword>
<keyword evidence="3" id="KW-1185">Reference proteome</keyword>
<dbReference type="OrthoDB" id="10410852at2759"/>
<protein>
    <submittedName>
        <fullName evidence="2">Uncharacterized protein</fullName>
    </submittedName>
</protein>
<proteinExistence type="predicted"/>
<feature type="non-terminal residue" evidence="2">
    <location>
        <position position="1"/>
    </location>
</feature>
<gene>
    <name evidence="2" type="ORF">F443_04392</name>
</gene>
<feature type="transmembrane region" description="Helical" evidence="1">
    <location>
        <begin position="66"/>
        <end position="86"/>
    </location>
</feature>
<name>V9FN17_PHYNI</name>
<evidence type="ECO:0000256" key="1">
    <source>
        <dbReference type="SAM" id="Phobius"/>
    </source>
</evidence>
<accession>V9FN17</accession>
<evidence type="ECO:0000313" key="3">
    <source>
        <dbReference type="Proteomes" id="UP000018721"/>
    </source>
</evidence>
<keyword evidence="1" id="KW-0472">Membrane</keyword>
<keyword evidence="1" id="KW-0812">Transmembrane</keyword>
<dbReference type="AlphaFoldDB" id="V9FN17"/>
<reference evidence="2 3" key="1">
    <citation type="submission" date="2013-11" db="EMBL/GenBank/DDBJ databases">
        <title>The Genome Sequence of Phytophthora parasitica P1569.</title>
        <authorList>
            <consortium name="The Broad Institute Genomics Platform"/>
            <person name="Russ C."/>
            <person name="Tyler B."/>
            <person name="Panabieres F."/>
            <person name="Shan W."/>
            <person name="Tripathy S."/>
            <person name="Grunwald N."/>
            <person name="Machado M."/>
            <person name="Johnson C.S."/>
            <person name="Arredondo F."/>
            <person name="Hong C."/>
            <person name="Coffey M."/>
            <person name="Young S.K."/>
            <person name="Zeng Q."/>
            <person name="Gargeya S."/>
            <person name="Fitzgerald M."/>
            <person name="Abouelleil A."/>
            <person name="Alvarado L."/>
            <person name="Chapman S.B."/>
            <person name="Gainer-Dewar J."/>
            <person name="Goldberg J."/>
            <person name="Griggs A."/>
            <person name="Gujja S."/>
            <person name="Hansen M."/>
            <person name="Howarth C."/>
            <person name="Imamovic A."/>
            <person name="Ireland A."/>
            <person name="Larimer J."/>
            <person name="McCowan C."/>
            <person name="Murphy C."/>
            <person name="Pearson M."/>
            <person name="Poon T.W."/>
            <person name="Priest M."/>
            <person name="Roberts A."/>
            <person name="Saif S."/>
            <person name="Shea T."/>
            <person name="Sykes S."/>
            <person name="Wortman J."/>
            <person name="Nusbaum C."/>
            <person name="Birren B."/>
        </authorList>
    </citation>
    <scope>NUCLEOTIDE SEQUENCE [LARGE SCALE GENOMIC DNA]</scope>
    <source>
        <strain evidence="2 3">P1569</strain>
    </source>
</reference>
<organism evidence="2 3">
    <name type="scientific">Phytophthora nicotianae P1569</name>
    <dbReference type="NCBI Taxonomy" id="1317065"/>
    <lineage>
        <taxon>Eukaryota</taxon>
        <taxon>Sar</taxon>
        <taxon>Stramenopiles</taxon>
        <taxon>Oomycota</taxon>
        <taxon>Peronosporomycetes</taxon>
        <taxon>Peronosporales</taxon>
        <taxon>Peronosporaceae</taxon>
        <taxon>Phytophthora</taxon>
    </lineage>
</organism>
<evidence type="ECO:0000313" key="2">
    <source>
        <dbReference type="EMBL" id="ETI52456.1"/>
    </source>
</evidence>
<comment type="caution">
    <text evidence="2">The sequence shown here is derived from an EMBL/GenBank/DDBJ whole genome shotgun (WGS) entry which is preliminary data.</text>
</comment>
<dbReference type="HOGENOM" id="CLU_2270856_0_0_1"/>
<dbReference type="EMBL" id="ANIZ01000801">
    <property type="protein sequence ID" value="ETI52456.1"/>
    <property type="molecule type" value="Genomic_DNA"/>
</dbReference>
<dbReference type="Proteomes" id="UP000018721">
    <property type="component" value="Unassembled WGS sequence"/>
</dbReference>
<sequence>ATSWVESPCCVTRDHQELRTEPRTVQHSESTRMELGAFTTSFATAVSSMIRACVGSARLRRRLGYRLLLLSLLSSWVSAAFGAVRYRRPWRNSVMAVIMYAFS</sequence>